<organism evidence="2 3">
    <name type="scientific">Catenaria anguillulae PL171</name>
    <dbReference type="NCBI Taxonomy" id="765915"/>
    <lineage>
        <taxon>Eukaryota</taxon>
        <taxon>Fungi</taxon>
        <taxon>Fungi incertae sedis</taxon>
        <taxon>Blastocladiomycota</taxon>
        <taxon>Blastocladiomycetes</taxon>
        <taxon>Blastocladiales</taxon>
        <taxon>Catenariaceae</taxon>
        <taxon>Catenaria</taxon>
    </lineage>
</organism>
<name>A0A1Y2H3R9_9FUNG</name>
<keyword evidence="3" id="KW-1185">Reference proteome</keyword>
<gene>
    <name evidence="2" type="ORF">BCR44DRAFT_1453924</name>
</gene>
<proteinExistence type="predicted"/>
<accession>A0A1Y2H3R9</accession>
<sequence>MHFELGHSHAAFPETESLTRPPPLTLSATKWPTHSFTTPSPMASTPRRCLRPPPSALKSPDTHAPHWPFFGMRPERSNSCIAVGRPLDPRGMVSQCWPGGASMVAFGSPSASTCGQWRMSLRAWAVCQGCKLYFNTGRI</sequence>
<feature type="region of interest" description="Disordered" evidence="1">
    <location>
        <begin position="1"/>
        <end position="62"/>
    </location>
</feature>
<dbReference type="AlphaFoldDB" id="A0A1Y2H3R9"/>
<evidence type="ECO:0000256" key="1">
    <source>
        <dbReference type="SAM" id="MobiDB-lite"/>
    </source>
</evidence>
<dbReference type="EMBL" id="MCFL01000292">
    <property type="protein sequence ID" value="ORZ29210.1"/>
    <property type="molecule type" value="Genomic_DNA"/>
</dbReference>
<protein>
    <submittedName>
        <fullName evidence="2">Uncharacterized protein</fullName>
    </submittedName>
</protein>
<feature type="compositionally biased region" description="Polar residues" evidence="1">
    <location>
        <begin position="26"/>
        <end position="43"/>
    </location>
</feature>
<dbReference type="Proteomes" id="UP000193411">
    <property type="component" value="Unassembled WGS sequence"/>
</dbReference>
<comment type="caution">
    <text evidence="2">The sequence shown here is derived from an EMBL/GenBank/DDBJ whole genome shotgun (WGS) entry which is preliminary data.</text>
</comment>
<reference evidence="2 3" key="1">
    <citation type="submission" date="2016-07" db="EMBL/GenBank/DDBJ databases">
        <title>Pervasive Adenine N6-methylation of Active Genes in Fungi.</title>
        <authorList>
            <consortium name="DOE Joint Genome Institute"/>
            <person name="Mondo S.J."/>
            <person name="Dannebaum R.O."/>
            <person name="Kuo R.C."/>
            <person name="Labutti K."/>
            <person name="Haridas S."/>
            <person name="Kuo A."/>
            <person name="Salamov A."/>
            <person name="Ahrendt S.R."/>
            <person name="Lipzen A."/>
            <person name="Sullivan W."/>
            <person name="Andreopoulos W.B."/>
            <person name="Clum A."/>
            <person name="Lindquist E."/>
            <person name="Daum C."/>
            <person name="Ramamoorthy G.K."/>
            <person name="Gryganskyi A."/>
            <person name="Culley D."/>
            <person name="Magnuson J.K."/>
            <person name="James T.Y."/>
            <person name="O'Malley M.A."/>
            <person name="Stajich J.E."/>
            <person name="Spatafora J.W."/>
            <person name="Visel A."/>
            <person name="Grigoriev I.V."/>
        </authorList>
    </citation>
    <scope>NUCLEOTIDE SEQUENCE [LARGE SCALE GENOMIC DNA]</scope>
    <source>
        <strain evidence="2 3">PL171</strain>
    </source>
</reference>
<evidence type="ECO:0000313" key="2">
    <source>
        <dbReference type="EMBL" id="ORZ29210.1"/>
    </source>
</evidence>
<evidence type="ECO:0000313" key="3">
    <source>
        <dbReference type="Proteomes" id="UP000193411"/>
    </source>
</evidence>